<dbReference type="GO" id="GO:0034453">
    <property type="term" value="P:microtubule anchoring"/>
    <property type="evidence" value="ECO:0007669"/>
    <property type="project" value="InterPro"/>
</dbReference>
<dbReference type="PANTHER" id="PTHR13958">
    <property type="entry name" value="CENTROSOME-ASSOCIATED PROTEIN 350"/>
    <property type="match status" value="1"/>
</dbReference>
<feature type="region of interest" description="Disordered" evidence="2">
    <location>
        <begin position="23"/>
        <end position="117"/>
    </location>
</feature>
<dbReference type="Pfam" id="PF14309">
    <property type="entry name" value="DUF4378"/>
    <property type="match status" value="1"/>
</dbReference>
<dbReference type="Gene3D" id="2.30.30.190">
    <property type="entry name" value="CAP Gly-rich-like domain"/>
    <property type="match status" value="1"/>
</dbReference>
<dbReference type="OMA" id="ESKHIYC"/>
<feature type="compositionally biased region" description="Acidic residues" evidence="2">
    <location>
        <begin position="1920"/>
        <end position="1930"/>
    </location>
</feature>
<accession>A0A3Q2G6L6</accession>
<dbReference type="InterPro" id="IPR000938">
    <property type="entry name" value="CAP-Gly_domain"/>
</dbReference>
<feature type="region of interest" description="Disordered" evidence="2">
    <location>
        <begin position="1784"/>
        <end position="1861"/>
    </location>
</feature>
<dbReference type="GO" id="GO:0005813">
    <property type="term" value="C:centrosome"/>
    <property type="evidence" value="ECO:0007669"/>
    <property type="project" value="InterPro"/>
</dbReference>
<feature type="compositionally biased region" description="Polar residues" evidence="2">
    <location>
        <begin position="1567"/>
        <end position="1604"/>
    </location>
</feature>
<feature type="compositionally biased region" description="Polar residues" evidence="2">
    <location>
        <begin position="412"/>
        <end position="422"/>
    </location>
</feature>
<feature type="compositionally biased region" description="Basic and acidic residues" evidence="2">
    <location>
        <begin position="2073"/>
        <end position="2082"/>
    </location>
</feature>
<feature type="compositionally biased region" description="Low complexity" evidence="2">
    <location>
        <begin position="1476"/>
        <end position="1487"/>
    </location>
</feature>
<feature type="compositionally biased region" description="Basic and acidic residues" evidence="2">
    <location>
        <begin position="211"/>
        <end position="220"/>
    </location>
</feature>
<feature type="domain" description="CAP-Gly" evidence="3">
    <location>
        <begin position="2003"/>
        <end position="2045"/>
    </location>
</feature>
<feature type="region of interest" description="Disordered" evidence="2">
    <location>
        <begin position="2336"/>
        <end position="2359"/>
    </location>
</feature>
<evidence type="ECO:0000313" key="5">
    <source>
        <dbReference type="Proteomes" id="UP000265020"/>
    </source>
</evidence>
<feature type="compositionally biased region" description="Low complexity" evidence="2">
    <location>
        <begin position="197"/>
        <end position="207"/>
    </location>
</feature>
<sequence length="2574" mass="290324">ELTNAWKSLAQSKAALRHIENRLEATPGTGVLLDTFSPKKKTSGTSHTRDGRQADVSRRNTKPRGENHQNPAKSNSRSPLRNATQDSNVRKSSSVEFKEPLGPVAPVYGTPASVSEPQGSCGYNVACPHQCVSTDRDLESTHSSAVESAEVRYINDQPVLDSLKTEQSSHKAQLVMDNHESNPCLVRTPGSSRQGESSPSTSPGSVSQRLENLRRHQPDDKLEKLKERIRRQRQHLEETAQGEALKGHLKKPVVAFAEGDSVGSSSMPAAKIRKVTSAPPAPIYKGFNSTETKIQTPDGKVWKEEEFQSLSKEIYGDISQQFSGKGREQRAERSKERPSKPVRKVHKVPPVSEQNSKPVISPASWREGQKLVKMVLGPPPKLPREEPTSHPAGKQTQAGGRPRSGFQEKPSSRPTTSYNHSSSAKDRMPQGVNTDVLAVDIQGILDDLQLDCKPAEMEDSRGCRSASPTKRQHDDANKASKGQKKRHYDADTVRQYIAQQQEERKRRQVEEKRAAKEEAERRNQRLAELYKKQREVAKTVTLSTEAAVAPVQKRLQETYTKLLLEDARLGEEQPAHLSAPIIQMRPLYQPSGESDKENKRLEVSQSPSSSDKSLNELPPPPLSRNDLEDSFSLQPDHLNPVYQPTNVATSSVQVSSNEHLLSQILRLDAAMAASSKYSERPAVAPQSHTRMSRIEALKAKATSLSNRIETEARRFAGQEINYGAPTSMDVDTVLPPRNSNVDFEYWTEIPAYATENSDKSFRVHKAATSAGYTTYTDTALPGAENLHDLVEKTYTSLTNPHTVSPGVNGTSLNSYSQERRRRRIVVDLGLKEKENPEDRIKNKREENAVFPYQSDLHDLSSGSISEGPLLSEGSFSEGDSSPPQYYSNRGRNVDYLEAADNRAGKSSNHNRLLEFQRDAAKCAALSPPFSQLNGSKAPWEELNKGSPLSVINIFTKNVQGHVKGKFKNPYFFFFTTISDQSDATLVEELKGSPLSEANSSDHRRKASDKSLNQAQDKSLDSDTLGGRSLNVTDIFSPCIDFFLPGELQYSPAVLRQRMAAEMHYLESIEESIKQLGDAERLMGVSMAQQESASLAQMLKAKQHRHEQELYELKIKTEREALEAKLQLEENRQRVAHLELQENLAASQKQTLEGLQESASKMVSQQAEAARYTADAARHIKEVSSNFLLIYLKTKHYFRVLHVKFYMSDTPLHPLSSQKLMDPYHYYITSGSTLFLIIVLGMCITNVVSVPSGETTSVATEYSLKFDQSMTEDDIEECSFRSLLPSEAHRRGTMQKKLHHQREAEDFGASLDETLSKDAHIAFSSGQDSFSKFTMEMVRQYMKDEEVRLQHQSSLLHLRQKALKEKTRTELAWLEHQKKKLRDKGEDDKMPPIRKKQRGLLLKLQQEQAEIKRLQEANKAARKERQLLLKQQEEIERMRNSTLRLKERLKCAEGENRLFFYRSTELSSPRLPDEMRSPSPSLSISGSETSSIMQKLKKMQSHMDEKFLTRREQQLMQRRHHAEELLQWKQQLDQEEAEVRRMEREALAAWDLRRPLDKDRKTSESDGNDISETGSQASHRQNSQSPAASPSDCGSKSKMQLRSTSQVPDHLTAVLSGELIFRNAHFSSSEPFRLFKCGLSPTKHGTKLCSHSSCDSFFPQNFPAENISDQSDIESRIKALREELRKRKIMAYQLKKEQKKRHKERLKAQEAQLLKKLENYNDFIEKTKAELNKEPDSTPDTTSNINDSSYVLEQSSIKPSLHRYAEEIQTMLNPPIHRTFQSASKALPEDLPNKVPKTPTVTEYSRPSGGHSSGSLLRSLSKPESEDEKVLSDNKSDIEEHSSAKDPPLTPDSAGSLKKQPLCKDVDVSLGTDGYQEDFESAHFSPSEDHISKHESQVSLSQMEVKHSSKESSRATPTFDTQDEVEEEIPEEISRPASAGEQDLHSEKLVDFQHNGEDLKCENKTEFSSQGVASPLVLDEMPGFQLGDRVLVGGVQPGTLRFKGPTSFANGFWAGVELDKSEGSNNGTYDGVVYFECEESHGIFAPPDKVSHLPDKFELYADTTEDEDSFFDDLSDKGGEQQKKVKGSPQKPKDPEIKNDQTFNKDNKSRDVKDLDEKDQIPLDSKLILNSQHQKKPEHQICHVNLKDVILDLNEASHASLIPDQERTEENEKKAAIAERNNTDIKQDLIPTDRPADIKNDKREEKDGDRLDTFTDKLLNNLIKDCFKQCSEIKRAKEEKIKKANQLNGCLFVGNDEEKWISSVGQKDNLPFFLPAEKGELSSPELCNRSESPVFGPSGQEELAKRLAELELSRELLDDIGDDQDWFDEDFGLSSRRQQQRLKQKEEPELPLPLPPKLPEQPAMIVPHSATEVEKMVHSATQEIWEAFGLGKEGALILEQLSKPTPSLEYLGKESSSQDQDALSIISYKKAVFDLTWELLKEIFAEDPNTDQPQWVKPRQVKSSFIHRVKTAGDINKIQEFVTEEVLKLYGLKQDQSQKTDWQKMLKFGRKKRDRVDHILAQELHEEEAQWVNYDEDELCVKLQLADSIFQTLLKDTANTFTLISDKRAKRGALS</sequence>
<dbReference type="Proteomes" id="UP000265020">
    <property type="component" value="Unassembled WGS sequence"/>
</dbReference>
<dbReference type="GeneTree" id="ENSGT00940000155130"/>
<feature type="coiled-coil region" evidence="1">
    <location>
        <begin position="1111"/>
        <end position="1157"/>
    </location>
</feature>
<dbReference type="Pfam" id="PF01302">
    <property type="entry name" value="CAP_GLY"/>
    <property type="match status" value="1"/>
</dbReference>
<feature type="coiled-coil region" evidence="1">
    <location>
        <begin position="1363"/>
        <end position="1454"/>
    </location>
</feature>
<evidence type="ECO:0000259" key="3">
    <source>
        <dbReference type="PROSITE" id="PS50245"/>
    </source>
</evidence>
<reference evidence="4" key="1">
    <citation type="submission" date="2025-08" db="UniProtKB">
        <authorList>
            <consortium name="Ensembl"/>
        </authorList>
    </citation>
    <scope>IDENTIFICATION</scope>
</reference>
<dbReference type="SUPFAM" id="SSF74924">
    <property type="entry name" value="Cap-Gly domain"/>
    <property type="match status" value="1"/>
</dbReference>
<feature type="region of interest" description="Disordered" evidence="2">
    <location>
        <begin position="1728"/>
        <end position="1750"/>
    </location>
</feature>
<evidence type="ECO:0000256" key="1">
    <source>
        <dbReference type="SAM" id="Coils"/>
    </source>
</evidence>
<feature type="region of interest" description="Disordered" evidence="2">
    <location>
        <begin position="1467"/>
        <end position="1487"/>
    </location>
</feature>
<feature type="compositionally biased region" description="Basic and acidic residues" evidence="2">
    <location>
        <begin position="1885"/>
        <end position="1895"/>
    </location>
</feature>
<keyword evidence="1" id="KW-0175">Coiled coil</keyword>
<evidence type="ECO:0000313" key="4">
    <source>
        <dbReference type="Ensembl" id="ENSCVAP00000019050.1"/>
    </source>
</evidence>
<dbReference type="InterPro" id="IPR036859">
    <property type="entry name" value="CAP-Gly_dom_sf"/>
</dbReference>
<dbReference type="PROSITE" id="PS50245">
    <property type="entry name" value="CAP_GLY_2"/>
    <property type="match status" value="1"/>
</dbReference>
<dbReference type="STRING" id="28743.ENSCVAP00000019050"/>
<feature type="compositionally biased region" description="Basic and acidic residues" evidence="2">
    <location>
        <begin position="1820"/>
        <end position="1843"/>
    </location>
</feature>
<dbReference type="GO" id="GO:0008017">
    <property type="term" value="F:microtubule binding"/>
    <property type="evidence" value="ECO:0007669"/>
    <property type="project" value="InterPro"/>
</dbReference>
<dbReference type="InterPro" id="IPR028750">
    <property type="entry name" value="CEP350/CC187"/>
</dbReference>
<feature type="compositionally biased region" description="Basic and acidic residues" evidence="2">
    <location>
        <begin position="2090"/>
        <end position="2116"/>
    </location>
</feature>
<feature type="compositionally biased region" description="Polar residues" evidence="2">
    <location>
        <begin position="873"/>
        <end position="889"/>
    </location>
</feature>
<feature type="compositionally biased region" description="Pro residues" evidence="2">
    <location>
        <begin position="2349"/>
        <end position="2358"/>
    </location>
</feature>
<feature type="compositionally biased region" description="Basic and acidic residues" evidence="2">
    <location>
        <begin position="325"/>
        <end position="339"/>
    </location>
</feature>
<proteinExistence type="predicted"/>
<feature type="compositionally biased region" description="Basic and acidic residues" evidence="2">
    <location>
        <begin position="1903"/>
        <end position="1912"/>
    </location>
</feature>
<evidence type="ECO:0000256" key="2">
    <source>
        <dbReference type="SAM" id="MobiDB-lite"/>
    </source>
</evidence>
<feature type="compositionally biased region" description="Basic and acidic residues" evidence="2">
    <location>
        <begin position="593"/>
        <end position="602"/>
    </location>
</feature>
<feature type="compositionally biased region" description="Polar residues" evidence="2">
    <location>
        <begin position="68"/>
        <end position="95"/>
    </location>
</feature>
<feature type="coiled-coil region" evidence="1">
    <location>
        <begin position="1517"/>
        <end position="1544"/>
    </location>
</feature>
<feature type="region of interest" description="Disordered" evidence="2">
    <location>
        <begin position="575"/>
        <end position="639"/>
    </location>
</feature>
<feature type="compositionally biased region" description="Polar residues" evidence="2">
    <location>
        <begin position="603"/>
        <end position="612"/>
    </location>
</feature>
<feature type="region of interest" description="Disordered" evidence="2">
    <location>
        <begin position="993"/>
        <end position="1022"/>
    </location>
</feature>
<feature type="compositionally biased region" description="Polar residues" evidence="2">
    <location>
        <begin position="1737"/>
        <end position="1750"/>
    </location>
</feature>
<feature type="region of interest" description="Disordered" evidence="2">
    <location>
        <begin position="1878"/>
        <end position="1942"/>
    </location>
</feature>
<feature type="region of interest" description="Disordered" evidence="2">
    <location>
        <begin position="2067"/>
        <end position="2116"/>
    </location>
</feature>
<feature type="region of interest" description="Disordered" evidence="2">
    <location>
        <begin position="166"/>
        <end position="220"/>
    </location>
</feature>
<dbReference type="Ensembl" id="ENSCVAT00000028140.1">
    <property type="protein sequence ID" value="ENSCVAP00000019050.1"/>
    <property type="gene ID" value="ENSCVAG00000022570.1"/>
</dbReference>
<dbReference type="PANTHER" id="PTHR13958:SF3">
    <property type="entry name" value="CAP-GLY DOMAIN-CONTAINING PROTEIN-RELATED"/>
    <property type="match status" value="1"/>
</dbReference>
<feature type="region of interest" description="Disordered" evidence="2">
    <location>
        <begin position="851"/>
        <end position="889"/>
    </location>
</feature>
<dbReference type="SMART" id="SM01052">
    <property type="entry name" value="CAP_GLY"/>
    <property type="match status" value="1"/>
</dbReference>
<feature type="compositionally biased region" description="Low complexity" evidence="2">
    <location>
        <begin position="1804"/>
        <end position="1819"/>
    </location>
</feature>
<feature type="region of interest" description="Disordered" evidence="2">
    <location>
        <begin position="1556"/>
        <end position="1604"/>
    </location>
</feature>
<reference evidence="4" key="2">
    <citation type="submission" date="2025-09" db="UniProtKB">
        <authorList>
            <consortium name="Ensembl"/>
        </authorList>
    </citation>
    <scope>IDENTIFICATION</scope>
</reference>
<organism evidence="4 5">
    <name type="scientific">Cyprinodon variegatus</name>
    <name type="common">Sheepshead minnow</name>
    <dbReference type="NCBI Taxonomy" id="28743"/>
    <lineage>
        <taxon>Eukaryota</taxon>
        <taxon>Metazoa</taxon>
        <taxon>Chordata</taxon>
        <taxon>Craniata</taxon>
        <taxon>Vertebrata</taxon>
        <taxon>Euteleostomi</taxon>
        <taxon>Actinopterygii</taxon>
        <taxon>Neopterygii</taxon>
        <taxon>Teleostei</taxon>
        <taxon>Neoteleostei</taxon>
        <taxon>Acanthomorphata</taxon>
        <taxon>Ovalentaria</taxon>
        <taxon>Atherinomorphae</taxon>
        <taxon>Cyprinodontiformes</taxon>
        <taxon>Cyprinodontidae</taxon>
        <taxon>Cyprinodon</taxon>
    </lineage>
</organism>
<dbReference type="InterPro" id="IPR025486">
    <property type="entry name" value="DUF4378"/>
</dbReference>
<feature type="compositionally biased region" description="Basic and acidic residues" evidence="2">
    <location>
        <begin position="47"/>
        <end position="67"/>
    </location>
</feature>
<keyword evidence="5" id="KW-1185">Reference proteome</keyword>
<name>A0A3Q2G6L6_CYPVA</name>
<feature type="region of interest" description="Disordered" evidence="2">
    <location>
        <begin position="456"/>
        <end position="522"/>
    </location>
</feature>
<feature type="region of interest" description="Disordered" evidence="2">
    <location>
        <begin position="315"/>
        <end position="434"/>
    </location>
</feature>
<feature type="compositionally biased region" description="Basic and acidic residues" evidence="2">
    <location>
        <begin position="501"/>
        <end position="522"/>
    </location>
</feature>
<protein>
    <submittedName>
        <fullName evidence="4">Centrosomal protein 350</fullName>
    </submittedName>
</protein>